<protein>
    <submittedName>
        <fullName evidence="1">Uncharacterized protein</fullName>
    </submittedName>
</protein>
<dbReference type="Proteomes" id="UP000287144">
    <property type="component" value="Unassembled WGS sequence"/>
</dbReference>
<keyword evidence="2" id="KW-1185">Reference proteome</keyword>
<evidence type="ECO:0000313" key="2">
    <source>
        <dbReference type="Proteomes" id="UP000287144"/>
    </source>
</evidence>
<dbReference type="EMBL" id="NKCK01000270">
    <property type="protein sequence ID" value="RSL87896.1"/>
    <property type="molecule type" value="Genomic_DNA"/>
</dbReference>
<comment type="caution">
    <text evidence="1">The sequence shown here is derived from an EMBL/GenBank/DDBJ whole genome shotgun (WGS) entry which is preliminary data.</text>
</comment>
<name>A0A428SDP0_9HYPO</name>
<reference evidence="1 2" key="1">
    <citation type="submission" date="2017-06" db="EMBL/GenBank/DDBJ databases">
        <title>Comparative genomic analysis of Ambrosia Fusariam Clade fungi.</title>
        <authorList>
            <person name="Stajich J.E."/>
            <person name="Carrillo J."/>
            <person name="Kijimoto T."/>
            <person name="Eskalen A."/>
            <person name="O'Donnell K."/>
            <person name="Kasson M."/>
        </authorList>
    </citation>
    <scope>NUCLEOTIDE SEQUENCE [LARGE SCALE GENOMIC DNA]</scope>
    <source>
        <strain evidence="1 2">NRRL62579</strain>
    </source>
</reference>
<accession>A0A428SDP0</accession>
<evidence type="ECO:0000313" key="1">
    <source>
        <dbReference type="EMBL" id="RSL87896.1"/>
    </source>
</evidence>
<organism evidence="1 2">
    <name type="scientific">Fusarium oligoseptatum</name>
    <dbReference type="NCBI Taxonomy" id="2604345"/>
    <lineage>
        <taxon>Eukaryota</taxon>
        <taxon>Fungi</taxon>
        <taxon>Dikarya</taxon>
        <taxon>Ascomycota</taxon>
        <taxon>Pezizomycotina</taxon>
        <taxon>Sordariomycetes</taxon>
        <taxon>Hypocreomycetidae</taxon>
        <taxon>Hypocreales</taxon>
        <taxon>Nectriaceae</taxon>
        <taxon>Fusarium</taxon>
        <taxon>Fusarium solani species complex</taxon>
    </lineage>
</organism>
<proteinExistence type="predicted"/>
<dbReference type="AlphaFoldDB" id="A0A428SDP0"/>
<gene>
    <name evidence="1" type="ORF">CEP52_015366</name>
</gene>
<sequence length="66" mass="7277">MSSTSTLASPPAGENERCRANWFSIDQFWHQGLLVGELDFVGDYGVTKGLKVPDLTQYLSKASEKV</sequence>